<organism evidence="1 2">
    <name type="scientific">Coniosporium uncinatum</name>
    <dbReference type="NCBI Taxonomy" id="93489"/>
    <lineage>
        <taxon>Eukaryota</taxon>
        <taxon>Fungi</taxon>
        <taxon>Dikarya</taxon>
        <taxon>Ascomycota</taxon>
        <taxon>Pezizomycotina</taxon>
        <taxon>Dothideomycetes</taxon>
        <taxon>Dothideomycetes incertae sedis</taxon>
        <taxon>Coniosporium</taxon>
    </lineage>
</organism>
<reference evidence="1" key="1">
    <citation type="submission" date="2024-09" db="EMBL/GenBank/DDBJ databases">
        <title>Black Yeasts Isolated from many extreme environments.</title>
        <authorList>
            <person name="Coleine C."/>
            <person name="Stajich J.E."/>
            <person name="Selbmann L."/>
        </authorList>
    </citation>
    <scope>NUCLEOTIDE SEQUENCE</scope>
    <source>
        <strain evidence="1">CCFEE 5737</strain>
    </source>
</reference>
<name>A0ACC3DX25_9PEZI</name>
<sequence length="678" mass="72336">MKQSQKENIDPEASRAKPLSKAFTGPSPKEDSPGVLKRLASFTNSLNFNPKALTRRRHTSTNTSTDTDGDYLSARSKTRTPGSRQVSNASSTLTAPLVAPASTPFDNYSIVEEEPEMPPFPRNTRLPRSQTTSFLPLPSKSTKSSGYARLSSAQSSSNLFRNKISTPVPSDVETVVKNKEEMEQMPDASASSKIFPPKQPAYAVRSRTQPNLVTAGIGNAFASPPKTSLRKSPFGFSRSAMNLMDEKRGLLPSADEHAPTRDVVASSYGSTTHLWDILASASTTSQGGVPISSSSSYLYLQYENPDDCASPEKETMRPITPSANHYMKTKNEHSKSPKTAGSCSSRPGTPSTIKKSLPSSAKSRPSLPRLPSGHEHINQVALMQPISPTVPTSPPRLSTGYPINPDPLPHTPLASKRLEELKRKSVNNSGPIRETSELSPCSERSARSTSSAAPKSPPPSPQLPISYWAGRYMSARDVLLNKVFFSPLFPPPDDYYDASSSSSSSTDDDISSVIITSSSSRHGEASAPTSAPPPPAKSRDELEARKIFTKLYGHCTTEESRNSLKQFQSLFSLANRLPALQGFVPSGTEKALPSCYSNPPKRGDFGEVEVVGEGTVAESGGNGGGGVGGIGGGGGGGSGNGKRRPSFMERLLGGRGRKSSGKSSEDGGAAQLPQYRIK</sequence>
<dbReference type="EMBL" id="JAWDJW010000271">
    <property type="protein sequence ID" value="KAK3081135.1"/>
    <property type="molecule type" value="Genomic_DNA"/>
</dbReference>
<proteinExistence type="predicted"/>
<keyword evidence="2" id="KW-1185">Reference proteome</keyword>
<dbReference type="Proteomes" id="UP001186974">
    <property type="component" value="Unassembled WGS sequence"/>
</dbReference>
<accession>A0ACC3DX25</accession>
<gene>
    <name evidence="1" type="ORF">LTS18_009865</name>
</gene>
<comment type="caution">
    <text evidence="1">The sequence shown here is derived from an EMBL/GenBank/DDBJ whole genome shotgun (WGS) entry which is preliminary data.</text>
</comment>
<evidence type="ECO:0000313" key="1">
    <source>
        <dbReference type="EMBL" id="KAK3081135.1"/>
    </source>
</evidence>
<protein>
    <submittedName>
        <fullName evidence="1">Uncharacterized protein</fullName>
    </submittedName>
</protein>
<evidence type="ECO:0000313" key="2">
    <source>
        <dbReference type="Proteomes" id="UP001186974"/>
    </source>
</evidence>